<reference evidence="3" key="1">
    <citation type="submission" date="2022-12" db="EMBL/GenBank/DDBJ databases">
        <title>Draft genome assemblies for two species of Escallonia (Escalloniales).</title>
        <authorList>
            <person name="Chanderbali A."/>
            <person name="Dervinis C."/>
            <person name="Anghel I."/>
            <person name="Soltis D."/>
            <person name="Soltis P."/>
            <person name="Zapata F."/>
        </authorList>
    </citation>
    <scope>NUCLEOTIDE SEQUENCE</scope>
    <source>
        <strain evidence="3">UCBG64.0493</strain>
        <tissue evidence="3">Leaf</tissue>
    </source>
</reference>
<dbReference type="AlphaFoldDB" id="A0AA89APB9"/>
<organism evidence="3 4">
    <name type="scientific">Escallonia herrerae</name>
    <dbReference type="NCBI Taxonomy" id="1293975"/>
    <lineage>
        <taxon>Eukaryota</taxon>
        <taxon>Viridiplantae</taxon>
        <taxon>Streptophyta</taxon>
        <taxon>Embryophyta</taxon>
        <taxon>Tracheophyta</taxon>
        <taxon>Spermatophyta</taxon>
        <taxon>Magnoliopsida</taxon>
        <taxon>eudicotyledons</taxon>
        <taxon>Gunneridae</taxon>
        <taxon>Pentapetalae</taxon>
        <taxon>asterids</taxon>
        <taxon>campanulids</taxon>
        <taxon>Escalloniales</taxon>
        <taxon>Escalloniaceae</taxon>
        <taxon>Escallonia</taxon>
    </lineage>
</organism>
<evidence type="ECO:0000313" key="4">
    <source>
        <dbReference type="Proteomes" id="UP001188597"/>
    </source>
</evidence>
<feature type="region of interest" description="Disordered" evidence="1">
    <location>
        <begin position="38"/>
        <end position="86"/>
    </location>
</feature>
<accession>A0AA89APB9</accession>
<dbReference type="Proteomes" id="UP001188597">
    <property type="component" value="Unassembled WGS sequence"/>
</dbReference>
<dbReference type="PANTHER" id="PTHR37702:SF1">
    <property type="entry name" value="HYDROXYPROLINE-RICH GLYCOPROTEIN FAMILY PROTEIN"/>
    <property type="match status" value="1"/>
</dbReference>
<evidence type="ECO:0000256" key="1">
    <source>
        <dbReference type="SAM" id="MobiDB-lite"/>
    </source>
</evidence>
<proteinExistence type="predicted"/>
<gene>
    <name evidence="3" type="ORF">RJ639_013749</name>
</gene>
<evidence type="ECO:0000256" key="2">
    <source>
        <dbReference type="SAM" id="SignalP"/>
    </source>
</evidence>
<evidence type="ECO:0000313" key="3">
    <source>
        <dbReference type="EMBL" id="KAK3009313.1"/>
    </source>
</evidence>
<sequence length="229" mass="24355">MASKPNHQFLSITLFIFLIFSSPATTTAQECPYPCYPPPTGTGNSPPATITPPSQTGSYPPPPGFYPPPTGYLPNNPSPPYFPNGAPPPPDPIVPWFPYYYRKPPHGSGDQSASTALTRGRRASAGVTISGVLSTASALVITGSTGTSQHVTVVSSLSHSFVSQNPSYSNQPELSSKRLNLLPSLNVSKSSMSKMSLVRSSSKKEVELARLSMQCIFKALSRAPNFAPN</sequence>
<keyword evidence="2" id="KW-0732">Signal</keyword>
<feature type="signal peptide" evidence="2">
    <location>
        <begin position="1"/>
        <end position="28"/>
    </location>
</feature>
<keyword evidence="4" id="KW-1185">Reference proteome</keyword>
<name>A0AA89APB9_9ASTE</name>
<feature type="compositionally biased region" description="Pro residues" evidence="1">
    <location>
        <begin position="59"/>
        <end position="86"/>
    </location>
</feature>
<protein>
    <submittedName>
        <fullName evidence="3">Uncharacterized protein</fullName>
    </submittedName>
</protein>
<dbReference type="PANTHER" id="PTHR37702">
    <property type="entry name" value="PROLINE-RICH FAMILY PROTEIN"/>
    <property type="match status" value="1"/>
</dbReference>
<dbReference type="EMBL" id="JAVXUP010001658">
    <property type="protein sequence ID" value="KAK3009313.1"/>
    <property type="molecule type" value="Genomic_DNA"/>
</dbReference>
<feature type="chain" id="PRO_5041657665" evidence="2">
    <location>
        <begin position="29"/>
        <end position="229"/>
    </location>
</feature>
<comment type="caution">
    <text evidence="3">The sequence shown here is derived from an EMBL/GenBank/DDBJ whole genome shotgun (WGS) entry which is preliminary data.</text>
</comment>